<proteinExistence type="predicted"/>
<sequence>MDHSSSGIAEPQISQLAAASLQRQTESLHAVVKELSVTEDRRQERLTKCIPKERKQLEKRFNAERKQDAGRVMRMKEETDRMRELAEKGQWKGTARDMRPAGPPKVGDKEVTGMQARGGLTDNQYKFLKQVYNKFETPIPPAASDRPRTPNLSFKRDMQRAQLNARIEGDRKNLLGEKKMLLGRLANTLDQQSALMNSNMWSGRTPTPSVAGSARSYAAPSTARSNYSVASSNVSMASFRGTQRARESANRMKATQRPKFVPQLF</sequence>
<name>A0ABQ6MST7_9STRA</name>
<keyword evidence="3" id="KW-1185">Reference proteome</keyword>
<gene>
    <name evidence="2" type="ORF">TeGR_g6755</name>
</gene>
<protein>
    <submittedName>
        <fullName evidence="2">Uncharacterized protein</fullName>
    </submittedName>
</protein>
<reference evidence="2 3" key="1">
    <citation type="journal article" date="2023" name="Commun. Biol.">
        <title>Genome analysis of Parmales, the sister group of diatoms, reveals the evolutionary specialization of diatoms from phago-mixotrophs to photoautotrophs.</title>
        <authorList>
            <person name="Ban H."/>
            <person name="Sato S."/>
            <person name="Yoshikawa S."/>
            <person name="Yamada K."/>
            <person name="Nakamura Y."/>
            <person name="Ichinomiya M."/>
            <person name="Sato N."/>
            <person name="Blanc-Mathieu R."/>
            <person name="Endo H."/>
            <person name="Kuwata A."/>
            <person name="Ogata H."/>
        </authorList>
    </citation>
    <scope>NUCLEOTIDE SEQUENCE [LARGE SCALE GENOMIC DNA]</scope>
</reference>
<comment type="caution">
    <text evidence="2">The sequence shown here is derived from an EMBL/GenBank/DDBJ whole genome shotgun (WGS) entry which is preliminary data.</text>
</comment>
<accession>A0ABQ6MST7</accession>
<evidence type="ECO:0000313" key="2">
    <source>
        <dbReference type="EMBL" id="GMI31663.1"/>
    </source>
</evidence>
<dbReference type="Proteomes" id="UP001165060">
    <property type="component" value="Unassembled WGS sequence"/>
</dbReference>
<dbReference type="EMBL" id="BRYB01001704">
    <property type="protein sequence ID" value="GMI31663.1"/>
    <property type="molecule type" value="Genomic_DNA"/>
</dbReference>
<feature type="compositionally biased region" description="Basic and acidic residues" evidence="1">
    <location>
        <begin position="86"/>
        <end position="99"/>
    </location>
</feature>
<organism evidence="2 3">
    <name type="scientific">Tetraparma gracilis</name>
    <dbReference type="NCBI Taxonomy" id="2962635"/>
    <lineage>
        <taxon>Eukaryota</taxon>
        <taxon>Sar</taxon>
        <taxon>Stramenopiles</taxon>
        <taxon>Ochrophyta</taxon>
        <taxon>Bolidophyceae</taxon>
        <taxon>Parmales</taxon>
        <taxon>Triparmaceae</taxon>
        <taxon>Tetraparma</taxon>
    </lineage>
</organism>
<feature type="region of interest" description="Disordered" evidence="1">
    <location>
        <begin position="86"/>
        <end position="111"/>
    </location>
</feature>
<evidence type="ECO:0000256" key="1">
    <source>
        <dbReference type="SAM" id="MobiDB-lite"/>
    </source>
</evidence>
<evidence type="ECO:0000313" key="3">
    <source>
        <dbReference type="Proteomes" id="UP001165060"/>
    </source>
</evidence>